<feature type="binding site" evidence="12">
    <location>
        <position position="110"/>
    </location>
    <ligand>
        <name>K(+)</name>
        <dbReference type="ChEBI" id="CHEBI:29103"/>
    </ligand>
</feature>
<dbReference type="InterPro" id="IPR003445">
    <property type="entry name" value="Cat_transpt"/>
</dbReference>
<keyword evidence="11 13" id="KW-0472">Membrane</keyword>
<proteinExistence type="inferred from homology"/>
<evidence type="ECO:0000256" key="11">
    <source>
        <dbReference type="ARBA" id="ARBA00023136"/>
    </source>
</evidence>
<dbReference type="InterPro" id="IPR004772">
    <property type="entry name" value="TrkH"/>
</dbReference>
<evidence type="ECO:0000256" key="10">
    <source>
        <dbReference type="ARBA" id="ARBA00023065"/>
    </source>
</evidence>
<keyword evidence="9 13" id="KW-1133">Transmembrane helix</keyword>
<dbReference type="GO" id="GO:0046872">
    <property type="term" value="F:metal ion binding"/>
    <property type="evidence" value="ECO:0007669"/>
    <property type="project" value="UniProtKB-KW"/>
</dbReference>
<feature type="binding site" evidence="12">
    <location>
        <position position="429"/>
    </location>
    <ligand>
        <name>K(+)</name>
        <dbReference type="ChEBI" id="CHEBI:29103"/>
    </ligand>
</feature>
<evidence type="ECO:0000256" key="13">
    <source>
        <dbReference type="SAM" id="Phobius"/>
    </source>
</evidence>
<reference evidence="14 15" key="1">
    <citation type="submission" date="2021-10" db="EMBL/GenBank/DDBJ databases">
        <title>Anaerobic single-cell dispensing facilitates the cultivation of human gut bacteria.</title>
        <authorList>
            <person name="Afrizal A."/>
        </authorList>
    </citation>
    <scope>NUCLEOTIDE SEQUENCE [LARGE SCALE GENOMIC DNA]</scope>
    <source>
        <strain evidence="14 15">CLA-AA-H277</strain>
    </source>
</reference>
<dbReference type="GO" id="GO:0015379">
    <property type="term" value="F:potassium:chloride symporter activity"/>
    <property type="evidence" value="ECO:0007669"/>
    <property type="project" value="InterPro"/>
</dbReference>
<feature type="binding site" evidence="12">
    <location>
        <position position="312"/>
    </location>
    <ligand>
        <name>K(+)</name>
        <dbReference type="ChEBI" id="CHEBI:29103"/>
    </ligand>
</feature>
<gene>
    <name evidence="14" type="ORF">LKD71_03135</name>
</gene>
<evidence type="ECO:0000256" key="1">
    <source>
        <dbReference type="ARBA" id="ARBA00004429"/>
    </source>
</evidence>
<keyword evidence="4" id="KW-1003">Cell membrane</keyword>
<comment type="caution">
    <text evidence="14">The sequence shown here is derived from an EMBL/GenBank/DDBJ whole genome shotgun (WGS) entry which is preliminary data.</text>
</comment>
<evidence type="ECO:0000256" key="4">
    <source>
        <dbReference type="ARBA" id="ARBA00022475"/>
    </source>
</evidence>
<feature type="transmembrane region" description="Helical" evidence="13">
    <location>
        <begin position="12"/>
        <end position="31"/>
    </location>
</feature>
<keyword evidence="10" id="KW-0406">Ion transport</keyword>
<keyword evidence="7 13" id="KW-0812">Transmembrane</keyword>
<dbReference type="AlphaFoldDB" id="A0AAE3DQN9"/>
<feature type="transmembrane region" description="Helical" evidence="13">
    <location>
        <begin position="132"/>
        <end position="151"/>
    </location>
</feature>
<protein>
    <submittedName>
        <fullName evidence="14">TrkH family potassium uptake protein</fullName>
    </submittedName>
</protein>
<feature type="transmembrane region" description="Helical" evidence="13">
    <location>
        <begin position="182"/>
        <end position="201"/>
    </location>
</feature>
<dbReference type="Pfam" id="PF02386">
    <property type="entry name" value="TrkH"/>
    <property type="match status" value="2"/>
</dbReference>
<comment type="similarity">
    <text evidence="2">Belongs to the TrkH potassium transport family.</text>
</comment>
<keyword evidence="12" id="KW-0479">Metal-binding</keyword>
<organism evidence="14 15">
    <name type="scientific">Fusicatenibacter faecihominis</name>
    <dbReference type="NCBI Taxonomy" id="2881276"/>
    <lineage>
        <taxon>Bacteria</taxon>
        <taxon>Bacillati</taxon>
        <taxon>Bacillota</taxon>
        <taxon>Clostridia</taxon>
        <taxon>Lachnospirales</taxon>
        <taxon>Lachnospiraceae</taxon>
        <taxon>Fusicatenibacter</taxon>
    </lineage>
</organism>
<dbReference type="PIRSF" id="PIRSF006247">
    <property type="entry name" value="TrkH"/>
    <property type="match status" value="1"/>
</dbReference>
<feature type="transmembrane region" description="Helical" evidence="13">
    <location>
        <begin position="330"/>
        <end position="355"/>
    </location>
</feature>
<evidence type="ECO:0000256" key="12">
    <source>
        <dbReference type="PIRSR" id="PIRSR006247-1"/>
    </source>
</evidence>
<keyword evidence="3" id="KW-0813">Transport</keyword>
<keyword evidence="6" id="KW-0633">Potassium transport</keyword>
<evidence type="ECO:0000256" key="6">
    <source>
        <dbReference type="ARBA" id="ARBA00022538"/>
    </source>
</evidence>
<dbReference type="GO" id="GO:0005886">
    <property type="term" value="C:plasma membrane"/>
    <property type="evidence" value="ECO:0007669"/>
    <property type="project" value="UniProtKB-SubCell"/>
</dbReference>
<evidence type="ECO:0000256" key="2">
    <source>
        <dbReference type="ARBA" id="ARBA00009137"/>
    </source>
</evidence>
<comment type="subcellular location">
    <subcellularLocation>
        <location evidence="1">Cell inner membrane</location>
        <topology evidence="1">Multi-pass membrane protein</topology>
    </subcellularLocation>
</comment>
<dbReference type="Proteomes" id="UP001197875">
    <property type="component" value="Unassembled WGS sequence"/>
</dbReference>
<keyword evidence="15" id="KW-1185">Reference proteome</keyword>
<feature type="transmembrane region" description="Helical" evidence="13">
    <location>
        <begin position="270"/>
        <end position="290"/>
    </location>
</feature>
<keyword evidence="8 12" id="KW-0630">Potassium</keyword>
<feature type="transmembrane region" description="Helical" evidence="13">
    <location>
        <begin position="68"/>
        <end position="90"/>
    </location>
</feature>
<dbReference type="RefSeq" id="WP_227614309.1">
    <property type="nucleotide sequence ID" value="NZ_JAJEPR010000004.1"/>
</dbReference>
<evidence type="ECO:0000313" key="14">
    <source>
        <dbReference type="EMBL" id="MCC2188825.1"/>
    </source>
</evidence>
<feature type="binding site" evidence="12">
    <location>
        <position position="313"/>
    </location>
    <ligand>
        <name>K(+)</name>
        <dbReference type="ChEBI" id="CHEBI:29103"/>
    </ligand>
</feature>
<dbReference type="PANTHER" id="PTHR32024:SF2">
    <property type="entry name" value="TRK SYSTEM POTASSIUM UPTAKE PROTEIN TRKG-RELATED"/>
    <property type="match status" value="1"/>
</dbReference>
<evidence type="ECO:0000313" key="15">
    <source>
        <dbReference type="Proteomes" id="UP001197875"/>
    </source>
</evidence>
<dbReference type="PANTHER" id="PTHR32024">
    <property type="entry name" value="TRK SYSTEM POTASSIUM UPTAKE PROTEIN TRKG-RELATED"/>
    <property type="match status" value="1"/>
</dbReference>
<sequence>MNYAMIRYIIGWILNFEAAFMSPSFVVGLIYREKSAWAIFATMLLCLVIGVPMVLLKRPKQAVFYAKDGFVSVGLSWVALSVMGALPFVISGSIPHPVDALFETVSGFTTTGSSILSDVEALPKCMLFWRSFTHWVGGMGVLVFMLTILPMSGGYHMNLMRAESPGPSVERFVPTVKSTAKILYGIYICLSLLELLLLLVGKMPMFDALTLTFGTAGTGGFGIKNDSIGSYTTYQQTVITIFMILFGVNFNVYFLFLLKKIRQGLKNEELRAYLGIILGAILLITVNIAGKFGNPFLAFHHAAFQVGSIITTTGYSTVDFNTWPTFSKTVLVLLMFIGASAGSTGGGIKVSRIVILAKSVKKELKQYLHPHSISKIKMDGKPVEHEVVRSINVFLIAYLLIYAVSILIVSLDNFDFTTTFTSVAATINNIGPGLDLVGPAANFGILSVPSKLVLIFDMLAGRLEIFPLLLLFVPDTWRKF</sequence>
<evidence type="ECO:0000256" key="5">
    <source>
        <dbReference type="ARBA" id="ARBA00022519"/>
    </source>
</evidence>
<dbReference type="EMBL" id="JAJEPR010000004">
    <property type="protein sequence ID" value="MCC2188825.1"/>
    <property type="molecule type" value="Genomic_DNA"/>
</dbReference>
<evidence type="ECO:0000256" key="9">
    <source>
        <dbReference type="ARBA" id="ARBA00022989"/>
    </source>
</evidence>
<accession>A0AAE3DQN9</accession>
<feature type="transmembrane region" description="Helical" evidence="13">
    <location>
        <begin position="391"/>
        <end position="411"/>
    </location>
</feature>
<evidence type="ECO:0000256" key="7">
    <source>
        <dbReference type="ARBA" id="ARBA00022692"/>
    </source>
</evidence>
<evidence type="ECO:0000256" key="8">
    <source>
        <dbReference type="ARBA" id="ARBA00022958"/>
    </source>
</evidence>
<feature type="transmembrane region" description="Helical" evidence="13">
    <location>
        <begin position="238"/>
        <end position="258"/>
    </location>
</feature>
<feature type="transmembrane region" description="Helical" evidence="13">
    <location>
        <begin position="452"/>
        <end position="473"/>
    </location>
</feature>
<feature type="binding site" evidence="12">
    <location>
        <position position="111"/>
    </location>
    <ligand>
        <name>K(+)</name>
        <dbReference type="ChEBI" id="CHEBI:29103"/>
    </ligand>
</feature>
<feature type="binding site" evidence="12">
    <location>
        <position position="219"/>
    </location>
    <ligand>
        <name>K(+)</name>
        <dbReference type="ChEBI" id="CHEBI:29103"/>
    </ligand>
</feature>
<evidence type="ECO:0000256" key="3">
    <source>
        <dbReference type="ARBA" id="ARBA00022448"/>
    </source>
</evidence>
<name>A0AAE3DQN9_9FIRM</name>
<keyword evidence="5" id="KW-0997">Cell inner membrane</keyword>
<feature type="transmembrane region" description="Helical" evidence="13">
    <location>
        <begin position="37"/>
        <end position="56"/>
    </location>
</feature>